<dbReference type="InterPro" id="IPR003961">
    <property type="entry name" value="FN3_dom"/>
</dbReference>
<dbReference type="FunFam" id="2.60.40.10:FF:001175">
    <property type="entry name" value="Putative collagen alpha-1vii chain"/>
    <property type="match status" value="1"/>
</dbReference>
<keyword evidence="15" id="KW-0732">Signal</keyword>
<reference evidence="19" key="1">
    <citation type="submission" date="2025-08" db="UniProtKB">
        <authorList>
            <consortium name="RefSeq"/>
        </authorList>
    </citation>
    <scope>IDENTIFICATION</scope>
    <source>
        <tissue evidence="19">Liver</tissue>
    </source>
</reference>
<evidence type="ECO:0000259" key="16">
    <source>
        <dbReference type="PROSITE" id="PS50234"/>
    </source>
</evidence>
<evidence type="ECO:0000256" key="15">
    <source>
        <dbReference type="SAM" id="SignalP"/>
    </source>
</evidence>
<dbReference type="KEGG" id="lww:102731544"/>
<evidence type="ECO:0000256" key="11">
    <source>
        <dbReference type="ARBA" id="ARBA00064977"/>
    </source>
</evidence>
<dbReference type="PANTHER" id="PTHR24023">
    <property type="entry name" value="COLLAGEN ALPHA"/>
    <property type="match status" value="1"/>
</dbReference>
<evidence type="ECO:0000256" key="12">
    <source>
        <dbReference type="ARBA" id="ARBA00067314"/>
    </source>
</evidence>
<feature type="compositionally biased region" description="Gly residues" evidence="14">
    <location>
        <begin position="1772"/>
        <end position="1781"/>
    </location>
</feature>
<dbReference type="CDD" id="cd01450">
    <property type="entry name" value="vWFA_subfamily_ECM"/>
    <property type="match status" value="1"/>
</dbReference>
<evidence type="ECO:0000256" key="14">
    <source>
        <dbReference type="SAM" id="MobiDB-lite"/>
    </source>
</evidence>
<evidence type="ECO:0000256" key="6">
    <source>
        <dbReference type="ARBA" id="ARBA00022889"/>
    </source>
</evidence>
<name>A0A2U3Z417_LEPWE</name>
<gene>
    <name evidence="19" type="primary">COL7A1</name>
</gene>
<dbReference type="InterPro" id="IPR008160">
    <property type="entry name" value="Collagen"/>
</dbReference>
<feature type="compositionally biased region" description="Basic and acidic residues" evidence="14">
    <location>
        <begin position="1626"/>
        <end position="1637"/>
    </location>
</feature>
<dbReference type="Pfam" id="PF00092">
    <property type="entry name" value="VWA"/>
    <property type="match status" value="2"/>
</dbReference>
<feature type="compositionally biased region" description="Basic and acidic residues" evidence="14">
    <location>
        <begin position="2118"/>
        <end position="2136"/>
    </location>
</feature>
<proteinExistence type="predicted"/>
<comment type="function">
    <text evidence="10">Stratified squamous epithelial basement membrane protein that forms anchoring fibrils which may contribute to epithelial basement membrane organization and adherence by interacting with extracellular matrix (ECM) proteins such as type IV collagen.</text>
</comment>
<keyword evidence="5" id="KW-0084">Basement membrane</keyword>
<evidence type="ECO:0000256" key="3">
    <source>
        <dbReference type="ARBA" id="ARBA00022530"/>
    </source>
</evidence>
<keyword evidence="2" id="KW-0964">Secreted</keyword>
<keyword evidence="8" id="KW-0325">Glycoprotein</keyword>
<dbReference type="SMART" id="SM00060">
    <property type="entry name" value="FN3"/>
    <property type="match status" value="9"/>
</dbReference>
<dbReference type="InterPro" id="IPR036465">
    <property type="entry name" value="vWFA_dom_sf"/>
</dbReference>
<dbReference type="CDD" id="cd01482">
    <property type="entry name" value="vWA_collagen_alphaI-XII-like"/>
    <property type="match status" value="1"/>
</dbReference>
<dbReference type="GO" id="GO:0007155">
    <property type="term" value="P:cell adhesion"/>
    <property type="evidence" value="ECO:0007669"/>
    <property type="project" value="UniProtKB-KW"/>
</dbReference>
<dbReference type="FunFam" id="3.40.50.410:FF:000001">
    <property type="entry name" value="Collagen, type XII, alpha 1"/>
    <property type="match status" value="1"/>
</dbReference>
<dbReference type="SUPFAM" id="SSF49265">
    <property type="entry name" value="Fibronectin type III"/>
    <property type="match status" value="6"/>
</dbReference>
<dbReference type="GO" id="GO:0030198">
    <property type="term" value="P:extracellular matrix organization"/>
    <property type="evidence" value="ECO:0007669"/>
    <property type="project" value="TreeGrafter"/>
</dbReference>
<dbReference type="FunFam" id="2.60.40.10:FF:001646">
    <property type="entry name" value="Collagen, type VII, alpha 1"/>
    <property type="match status" value="1"/>
</dbReference>
<dbReference type="SUPFAM" id="SSF53300">
    <property type="entry name" value="vWA-like"/>
    <property type="match status" value="2"/>
</dbReference>
<protein>
    <recommendedName>
        <fullName evidence="12">Collagen alpha-1(VII) chain</fullName>
    </recommendedName>
    <alternativeName>
        <fullName evidence="13">Long-chain collagen</fullName>
    </alternativeName>
</protein>
<dbReference type="Gene3D" id="3.40.50.410">
    <property type="entry name" value="von Willebrand factor, type A domain"/>
    <property type="match status" value="2"/>
</dbReference>
<feature type="compositionally biased region" description="Basic and acidic residues" evidence="14">
    <location>
        <begin position="1713"/>
        <end position="1729"/>
    </location>
</feature>
<dbReference type="InterPro" id="IPR002035">
    <property type="entry name" value="VWF_A"/>
</dbReference>
<keyword evidence="9" id="KW-0379">Hydroxylation</keyword>
<dbReference type="Gene3D" id="2.60.40.10">
    <property type="entry name" value="Immunoglobulins"/>
    <property type="match status" value="9"/>
</dbReference>
<evidence type="ECO:0000313" key="19">
    <source>
        <dbReference type="RefSeq" id="XP_006750726.1"/>
    </source>
</evidence>
<feature type="compositionally biased region" description="Low complexity" evidence="14">
    <location>
        <begin position="2184"/>
        <end position="2199"/>
    </location>
</feature>
<dbReference type="Pfam" id="PF00041">
    <property type="entry name" value="fn3"/>
    <property type="match status" value="8"/>
</dbReference>
<feature type="domain" description="Fibronectin type-III" evidence="17">
    <location>
        <begin position="510"/>
        <end position="597"/>
    </location>
</feature>
<dbReference type="GO" id="GO:0030020">
    <property type="term" value="F:extracellular matrix structural constituent conferring tensile strength"/>
    <property type="evidence" value="ECO:0007669"/>
    <property type="project" value="TreeGrafter"/>
</dbReference>
<evidence type="ECO:0000256" key="10">
    <source>
        <dbReference type="ARBA" id="ARBA00053615"/>
    </source>
</evidence>
<feature type="domain" description="Fibronectin type-III" evidence="17">
    <location>
        <begin position="778"/>
        <end position="866"/>
    </location>
</feature>
<keyword evidence="7 19" id="KW-0176">Collagen</keyword>
<dbReference type="FunFam" id="2.60.40.10:FF:001333">
    <property type="entry name" value="collagen alpha-1(VII) chain isoform X2"/>
    <property type="match status" value="1"/>
</dbReference>
<dbReference type="Proteomes" id="UP000245341">
    <property type="component" value="Unplaced"/>
</dbReference>
<feature type="region of interest" description="Disordered" evidence="14">
    <location>
        <begin position="1238"/>
        <end position="1936"/>
    </location>
</feature>
<sequence length="2351" mass="236831">MRLPLLVAALCAGILAGALRVRAQHRERVTCTRLYAADIVFLLDGSSSIGRGNFREVRGFLEGLVLPFSGAASAQGVRFAAVQYSDDPRTEFGLDALGSGGDVIRAIRELSYKGGNTRTGAAILHVADHVFLPQLARPGVPKVCILITDGKSQDLVDTAAQRLKGQGVKLFAVGIKNADPEELKRVASQPSSDFFFFVNDFSILRTLLPLVSRRVCTTAGGVPVALPTDDLTSGPRDLVLSEAGSQSLRVQWTAASGPVTGYKVQYTPLTGLGQPLPSERREVSVPAGETSTQLQGLRPLTEYQVTVVALYANSIGEAVSGTARTTALEGPELTIQNTTTHSLLVAWRSVPGATGYRVTWRALSGGVTQQQELGPGQGSVLLRDLEPGTDYEVTVSSLLGRSIGAATSLTARTDASVEQTLRPVILGPTSILISWNLVPEARGYRLEWRRESGLGAPQRVVLPSDVTRYQLDGLQPGTEYRLTLYTLLEGREVATPATVVPTGPELPVGPVTDLQATELPGQRVRVSWSPVPGATEYRITVRSTQGVDRTLVLPGSQTAFDLDDVRAGLSYTVRVSARVGTREGGTSILTVRRELETPLAIPGLRVVAADATRVRVAWGPVPGASGFRISWRTDSGPESSQTLPPESTATDIMGLRPGTSYQVAVSALRGREEGPPVVIVAQTDPLGPVRTIHVTQTSSSSVIIAWNRVPGATGYRISWHSGHGPEKSQLVSGEATVAELDGLEPDTEYTVHVWAHVAGVDGTPASVVVRTDPAPVGSVSKLQILNASSDVLRVTWVGVTGATAYRLAWGRSEGGPTRQQVLPGNTDSAEIRGLEGGVSYSVRVTALVGDREGAPVSIVVTTPPEAPPALETLRVVQRGEHSLRLRWQPVPGTQGFRLRWRPEGGQEQSRVLGPDLSSYELDGLEPATLYRIWLSVLGSAGEGPPTEVTARTESPRVPSTELRVVDTSIDSVTLAWTPVSGVSSYILSWRPLRRPGQDIPGASQTLPGISSSQQVTGLEPGISYTFSLIPIREGVRGPEASVTHIPVCPHGLMDVVFLLHTTQDNAHRAEAVKRALERLVSALGPLGPQAVQVGLLSYSHRPSPLFPLDSSYDPGVILQKIRSIPYVDPSGNNLGTAVVTAHRHLLALDAPGRRQHVPGIMVLLVDEPLRGDIFSPIREAQAAGLKVMILGQAGADPEQLRRLVPGMDPVQTFFAVDDGPSLERAVSGLATSLCQIGSATQPQPEPCTVHCPKGQKGEPGEMGLRGQAGPPGPPGLPGRIGVPGPQGPPGSTVAKGERGFPGADGPPGSPGRPGTPGSPGSKGSPGWPGPRGETGERGPRGPKGEPGEPGRVIGGEGPGLPGQKGDPGPPGLPGSRGPLGDPGPRGPPGLPGTAVKGDKGDRGERGPPGPGDDGTVPGEPGLPGLPGSPGPQGPVGPSGEKGEKGDSEDGAPGLPGQPGSPGERGFRGPPGDIGPKGDRGLKGAVGETGEKGERGSPGPVGPQGLPGVAGRPGAEGPEGPPGPAGRRGEKGEPGRPGDPAVGPDGVGAKGEKGDVGPTGPRGAAGIKGEQGPPGLVLPGDPGPKGDPGDRGPIGLTGRAGPPGDSGPLGEKGDPGRPGTPGPVGPRGREGEVGEKGDMGPPGDPGLPGKAGERGLRGAPGARGPVGEKGDQGDPGEDGRNGSPGPSGPKGDRGEPGPPGLPGRLVDPGLGAGEKGEPGDRGQEGPRGPKGDPGPPGASGERGVSGLQGPPGPQGDPGVRGPAGEKGDRGPPGLDGRGGLDGKPGAPGPPGPHGATGKAGDPGRDGLPGLRGEHGPPGPPGPPGAQGRPGDDGKPGLNGKNGEPGDPGEDGRKGEKGDSGAPGREGHDGPKGERGAPGSPGLQGPPGLPGQVGPSGQGFPGVPGNTGPKGDRGETGPKGEQGLPGERGLRGDPGSVGNVERLLETIGIKTSALREIVETWDESSGSFLPMPDRRRGPKGEPGERGPPGKEGPIGFSGERGLKGDRGDPGPQGPPGLALGERGPPGPPGLAGEPGKPGIPGLPGRAGGTGEAGRPGERGERGEKGERGEQGRDGPPGLPGPPGPPGRKVAVEEPDPGLSGVQGPPGFKGAKGEPGSDGDQGPKGDRGVPGLKGDRGEPGQRGLDGSPGLPGERGVAGPEGKPGLQGPRGTPGPVGGHGDPGPPGAPGLAGPAGPQGPSGLKGEPGETGPPGRGLPGPTGAVGLPGPPGPSGLVGPQGAPGLPGQVGETGKPGAPGRDGAGGKDGDRGAPGVPGSPGVPGPVGPKGEPGPMGAPGQAVVGPPGAKGEKGAPGGLVGDLLGEPPGPKEVGAGAVLEPSPGLVAAPEVAHQKVITG</sequence>
<dbReference type="InterPro" id="IPR036116">
    <property type="entry name" value="FN3_sf"/>
</dbReference>
<dbReference type="PROSITE" id="PS50853">
    <property type="entry name" value="FN3"/>
    <property type="match status" value="9"/>
</dbReference>
<evidence type="ECO:0000256" key="9">
    <source>
        <dbReference type="ARBA" id="ARBA00023278"/>
    </source>
</evidence>
<feature type="domain" description="Fibronectin type-III" evidence="17">
    <location>
        <begin position="417"/>
        <end position="507"/>
    </location>
</feature>
<feature type="compositionally biased region" description="Basic and acidic residues" evidence="14">
    <location>
        <begin position="2052"/>
        <end position="2070"/>
    </location>
</feature>
<feature type="domain" description="VWFA" evidence="16">
    <location>
        <begin position="38"/>
        <end position="211"/>
    </location>
</feature>
<keyword evidence="18" id="KW-1185">Reference proteome</keyword>
<feature type="domain" description="Fibronectin type-III" evidence="17">
    <location>
        <begin position="958"/>
        <end position="1050"/>
    </location>
</feature>
<evidence type="ECO:0000256" key="1">
    <source>
        <dbReference type="ARBA" id="ARBA00004302"/>
    </source>
</evidence>
<comment type="subcellular location">
    <subcellularLocation>
        <location evidence="1">Secreted</location>
        <location evidence="1">Extracellular space</location>
        <location evidence="1">Extracellular matrix</location>
        <location evidence="1">Basement membrane</location>
    </subcellularLocation>
</comment>
<dbReference type="CTD" id="1294"/>
<dbReference type="SMART" id="SM00327">
    <property type="entry name" value="VWA"/>
    <property type="match status" value="2"/>
</dbReference>
<keyword evidence="4" id="KW-0677">Repeat</keyword>
<feature type="compositionally biased region" description="Gly residues" evidence="14">
    <location>
        <begin position="2042"/>
        <end position="2051"/>
    </location>
</feature>
<feature type="compositionally biased region" description="Basic and acidic residues" evidence="14">
    <location>
        <begin position="1848"/>
        <end position="1873"/>
    </location>
</feature>
<feature type="compositionally biased region" description="Gly residues" evidence="14">
    <location>
        <begin position="1352"/>
        <end position="1362"/>
    </location>
</feature>
<dbReference type="OrthoDB" id="9940467at2759"/>
<dbReference type="GO" id="GO:0005615">
    <property type="term" value="C:extracellular space"/>
    <property type="evidence" value="ECO:0007669"/>
    <property type="project" value="TreeGrafter"/>
</dbReference>
<feature type="signal peptide" evidence="15">
    <location>
        <begin position="1"/>
        <end position="23"/>
    </location>
</feature>
<dbReference type="CDD" id="cd00063">
    <property type="entry name" value="FN3"/>
    <property type="match status" value="9"/>
</dbReference>
<evidence type="ECO:0000256" key="2">
    <source>
        <dbReference type="ARBA" id="ARBA00022525"/>
    </source>
</evidence>
<dbReference type="RefSeq" id="XP_006750726.1">
    <property type="nucleotide sequence ID" value="XM_006750663.2"/>
</dbReference>
<feature type="region of interest" description="Disordered" evidence="14">
    <location>
        <begin position="1961"/>
        <end position="2336"/>
    </location>
</feature>
<dbReference type="GO" id="GO:0005594">
    <property type="term" value="C:collagen type IX trimer"/>
    <property type="evidence" value="ECO:0007669"/>
    <property type="project" value="TreeGrafter"/>
</dbReference>
<keyword evidence="6" id="KW-0130">Cell adhesion</keyword>
<dbReference type="Pfam" id="PF01391">
    <property type="entry name" value="Collagen"/>
    <property type="match status" value="7"/>
</dbReference>
<evidence type="ECO:0000313" key="18">
    <source>
        <dbReference type="Proteomes" id="UP000245341"/>
    </source>
</evidence>
<feature type="domain" description="VWFA" evidence="16">
    <location>
        <begin position="1054"/>
        <end position="1229"/>
    </location>
</feature>
<comment type="subunit">
    <text evidence="11">Homotrimer. Interacts with MIA3/TANGO1; facilitating its loading into transport carriers and subsequent secretion.</text>
</comment>
<dbReference type="InterPro" id="IPR013783">
    <property type="entry name" value="Ig-like_fold"/>
</dbReference>
<feature type="compositionally biased region" description="Basic and acidic residues" evidence="14">
    <location>
        <begin position="1396"/>
        <end position="1405"/>
    </location>
</feature>
<feature type="compositionally biased region" description="Low complexity" evidence="14">
    <location>
        <begin position="1502"/>
        <end position="1517"/>
    </location>
</feature>
<feature type="chain" id="PRO_5015582337" description="Collagen alpha-1(VII) chain" evidence="15">
    <location>
        <begin position="24"/>
        <end position="2351"/>
    </location>
</feature>
<evidence type="ECO:0000256" key="5">
    <source>
        <dbReference type="ARBA" id="ARBA00022869"/>
    </source>
</evidence>
<feature type="compositionally biased region" description="Basic and acidic residues" evidence="14">
    <location>
        <begin position="1665"/>
        <end position="1679"/>
    </location>
</feature>
<dbReference type="FunFam" id="2.60.40.10:FF:001566">
    <property type="entry name" value="collagen alpha-1(VII) chain isoform X2"/>
    <property type="match status" value="1"/>
</dbReference>
<dbReference type="FunFam" id="3.40.50.410:FF:000072">
    <property type="entry name" value="collagen alpha-1(VII) chain"/>
    <property type="match status" value="1"/>
</dbReference>
<feature type="domain" description="Fibronectin type-III" evidence="17">
    <location>
        <begin position="234"/>
        <end position="329"/>
    </location>
</feature>
<feature type="domain" description="Fibronectin type-III" evidence="17">
    <location>
        <begin position="688"/>
        <end position="775"/>
    </location>
</feature>
<organism evidence="18 19">
    <name type="scientific">Leptonychotes weddellii</name>
    <name type="common">Weddell seal</name>
    <name type="synonym">Otaria weddellii</name>
    <dbReference type="NCBI Taxonomy" id="9713"/>
    <lineage>
        <taxon>Eukaryota</taxon>
        <taxon>Metazoa</taxon>
        <taxon>Chordata</taxon>
        <taxon>Craniata</taxon>
        <taxon>Vertebrata</taxon>
        <taxon>Euteleostomi</taxon>
        <taxon>Mammalia</taxon>
        <taxon>Eutheria</taxon>
        <taxon>Laurasiatheria</taxon>
        <taxon>Carnivora</taxon>
        <taxon>Caniformia</taxon>
        <taxon>Pinnipedia</taxon>
        <taxon>Phocidae</taxon>
        <taxon>Monachinae</taxon>
        <taxon>Lobodontini</taxon>
        <taxon>Leptonychotes</taxon>
    </lineage>
</organism>
<feature type="compositionally biased region" description="Basic and acidic residues" evidence="14">
    <location>
        <begin position="1526"/>
        <end position="1535"/>
    </location>
</feature>
<evidence type="ECO:0000256" key="13">
    <source>
        <dbReference type="ARBA" id="ARBA00081956"/>
    </source>
</evidence>
<accession>A0A2U3Z417</accession>
<feature type="compositionally biased region" description="Low complexity" evidence="14">
    <location>
        <begin position="2281"/>
        <end position="2301"/>
    </location>
</feature>
<feature type="domain" description="Fibronectin type-III" evidence="17">
    <location>
        <begin position="600"/>
        <end position="687"/>
    </location>
</feature>
<dbReference type="InterPro" id="IPR050149">
    <property type="entry name" value="Collagen_superfamily"/>
</dbReference>
<dbReference type="GO" id="GO:0005604">
    <property type="term" value="C:basement membrane"/>
    <property type="evidence" value="ECO:0007669"/>
    <property type="project" value="UniProtKB-SubCell"/>
</dbReference>
<evidence type="ECO:0000256" key="7">
    <source>
        <dbReference type="ARBA" id="ARBA00023119"/>
    </source>
</evidence>
<feature type="domain" description="Fibronectin type-III" evidence="17">
    <location>
        <begin position="869"/>
        <end position="957"/>
    </location>
</feature>
<feature type="domain" description="Fibronectin type-III" evidence="17">
    <location>
        <begin position="330"/>
        <end position="416"/>
    </location>
</feature>
<dbReference type="PRINTS" id="PR00453">
    <property type="entry name" value="VWFADOMAIN"/>
</dbReference>
<keyword evidence="3" id="KW-0272">Extracellular matrix</keyword>
<evidence type="ECO:0000256" key="4">
    <source>
        <dbReference type="ARBA" id="ARBA00022737"/>
    </source>
</evidence>
<feature type="compositionally biased region" description="Pro residues" evidence="14">
    <location>
        <begin position="2074"/>
        <end position="2083"/>
    </location>
</feature>
<dbReference type="GeneID" id="102731544"/>
<evidence type="ECO:0000259" key="17">
    <source>
        <dbReference type="PROSITE" id="PS50853"/>
    </source>
</evidence>
<dbReference type="PANTHER" id="PTHR24023:SF1116">
    <property type="entry name" value="MACROPHAGE RECEPTOR WITH COLLAGENOUS STRUCTURE"/>
    <property type="match status" value="1"/>
</dbReference>
<feature type="compositionally biased region" description="Basic and acidic residues" evidence="14">
    <location>
        <begin position="1970"/>
        <end position="1986"/>
    </location>
</feature>
<evidence type="ECO:0000256" key="8">
    <source>
        <dbReference type="ARBA" id="ARBA00023180"/>
    </source>
</evidence>
<dbReference type="PROSITE" id="PS50234">
    <property type="entry name" value="VWFA"/>
    <property type="match status" value="2"/>
</dbReference>
<dbReference type="STRING" id="9713.A0A2U3Z417"/>
<feature type="compositionally biased region" description="Basic and acidic residues" evidence="14">
    <location>
        <begin position="1333"/>
        <end position="1348"/>
    </location>
</feature>
<dbReference type="FunFam" id="2.60.40.10:FF:000307">
    <property type="entry name" value="collagen alpha-1(VII) chain isoform X1"/>
    <property type="match status" value="5"/>
</dbReference>